<dbReference type="GO" id="GO:0043448">
    <property type="term" value="P:alkane catabolic process"/>
    <property type="evidence" value="ECO:0007669"/>
    <property type="project" value="TreeGrafter"/>
</dbReference>
<dbReference type="STRING" id="525904.Tter_2739"/>
<accession>D1CIQ5</accession>
<feature type="transmembrane region" description="Helical" evidence="1">
    <location>
        <begin position="167"/>
        <end position="186"/>
    </location>
</feature>
<dbReference type="AlphaFoldDB" id="D1CIQ5"/>
<dbReference type="OrthoDB" id="9800666at2"/>
<evidence type="ECO:0000313" key="3">
    <source>
        <dbReference type="EMBL" id="ACZ43625.1"/>
    </source>
</evidence>
<dbReference type="KEGG" id="ttr:Tter_2739"/>
<organism evidence="3 4">
    <name type="scientific">Thermobaculum terrenum (strain ATCC BAA-798 / CCMEE 7001 / YNP1)</name>
    <dbReference type="NCBI Taxonomy" id="525904"/>
    <lineage>
        <taxon>Bacteria</taxon>
        <taxon>Bacillati</taxon>
        <taxon>Chloroflexota</taxon>
        <taxon>Chloroflexia</taxon>
        <taxon>Candidatus Thermobaculales</taxon>
        <taxon>Candidatus Thermobaculaceae</taxon>
        <taxon>Thermobaculum</taxon>
    </lineage>
</organism>
<protein>
    <recommendedName>
        <fullName evidence="5">Lipoprotein</fullName>
    </recommendedName>
</protein>
<dbReference type="EMBL" id="CP001826">
    <property type="protein sequence ID" value="ACZ43625.1"/>
    <property type="molecule type" value="Genomic_DNA"/>
</dbReference>
<gene>
    <name evidence="3" type="ordered locus">Tter_2739</name>
</gene>
<dbReference type="RefSeq" id="WP_012876656.1">
    <property type="nucleotide sequence ID" value="NC_013526.1"/>
</dbReference>
<dbReference type="InterPro" id="IPR005297">
    <property type="entry name" value="Lipoprotein_repeat"/>
</dbReference>
<keyword evidence="1" id="KW-0472">Membrane</keyword>
<evidence type="ECO:0008006" key="5">
    <source>
        <dbReference type="Google" id="ProtNLM"/>
    </source>
</evidence>
<dbReference type="Pfam" id="PF03640">
    <property type="entry name" value="Lipoprotein_15"/>
    <property type="match status" value="2"/>
</dbReference>
<dbReference type="PANTHER" id="PTHR39335:SF1">
    <property type="entry name" value="BLL4220 PROTEIN"/>
    <property type="match status" value="1"/>
</dbReference>
<keyword evidence="1" id="KW-1133">Transmembrane helix</keyword>
<dbReference type="PANTHER" id="PTHR39335">
    <property type="entry name" value="BLL4220 PROTEIN"/>
    <property type="match status" value="1"/>
</dbReference>
<feature type="chain" id="PRO_5003022055" description="Lipoprotein" evidence="2">
    <location>
        <begin position="24"/>
        <end position="191"/>
    </location>
</feature>
<evidence type="ECO:0000256" key="1">
    <source>
        <dbReference type="SAM" id="Phobius"/>
    </source>
</evidence>
<reference evidence="4" key="1">
    <citation type="journal article" date="2010" name="Stand. Genomic Sci.">
        <title>Complete genome sequence of 'Thermobaculum terrenum' type strain (YNP1).</title>
        <authorList>
            <person name="Kiss H."/>
            <person name="Cleland D."/>
            <person name="Lapidus A."/>
            <person name="Lucas S."/>
            <person name="Glavina Del Rio T."/>
            <person name="Nolan M."/>
            <person name="Tice H."/>
            <person name="Han C."/>
            <person name="Goodwin L."/>
            <person name="Pitluck S."/>
            <person name="Liolios K."/>
            <person name="Ivanova N."/>
            <person name="Mavromatis K."/>
            <person name="Ovchinnikova G."/>
            <person name="Pati A."/>
            <person name="Chen A."/>
            <person name="Palaniappan K."/>
            <person name="Land M."/>
            <person name="Hauser L."/>
            <person name="Chang Y."/>
            <person name="Jeffries C."/>
            <person name="Lu M."/>
            <person name="Brettin T."/>
            <person name="Detter J."/>
            <person name="Goker M."/>
            <person name="Tindall B."/>
            <person name="Beck B."/>
            <person name="McDermott T."/>
            <person name="Woyke T."/>
            <person name="Bristow J."/>
            <person name="Eisen J."/>
            <person name="Markowitz V."/>
            <person name="Hugenholtz P."/>
            <person name="Kyrpides N."/>
            <person name="Klenk H."/>
            <person name="Cheng J."/>
        </authorList>
    </citation>
    <scope>NUCLEOTIDE SEQUENCE [LARGE SCALE GENOMIC DNA]</scope>
    <source>
        <strain evidence="4">ATCC BAA-798 / YNP1</strain>
    </source>
</reference>
<evidence type="ECO:0000313" key="4">
    <source>
        <dbReference type="Proteomes" id="UP000000323"/>
    </source>
</evidence>
<evidence type="ECO:0000256" key="2">
    <source>
        <dbReference type="SAM" id="SignalP"/>
    </source>
</evidence>
<keyword evidence="1" id="KW-0812">Transmembrane</keyword>
<feature type="signal peptide" evidence="2">
    <location>
        <begin position="1"/>
        <end position="23"/>
    </location>
</feature>
<dbReference type="eggNOG" id="COG4315">
    <property type="taxonomic scope" value="Bacteria"/>
</dbReference>
<dbReference type="Proteomes" id="UP000000323">
    <property type="component" value="Chromosome 2"/>
</dbReference>
<sequence length="191" mass="20026">MLRSLAMLLGLCLVLVFSTYAGAQSGVTVKVVHNEEYGDILADSKGMTLYMFVPDKPNESVCYGSCAQAWPPLILESGQPVAGEGVIARLGITTRRDGSRQVTVNGMPLYYFAGDKKPGDANGQGLNNVWWVLSASGQPIKAEEQAPSQAPAAGGGGMSGYGSTSKAPMAALALLGLATVGLAYRARRWAR</sequence>
<keyword evidence="2" id="KW-0732">Signal</keyword>
<name>D1CIQ5_THET1</name>
<dbReference type="HOGENOM" id="CLU_1420860_0_0_0"/>
<proteinExistence type="predicted"/>
<keyword evidence="4" id="KW-1185">Reference proteome</keyword>